<gene>
    <name evidence="4" type="ORF">AWC30_05660</name>
</gene>
<dbReference type="OrthoDB" id="3456055at2"/>
<keyword evidence="1" id="KW-1133">Transmembrane helix</keyword>
<proteinExistence type="predicted"/>
<evidence type="ECO:0000256" key="1">
    <source>
        <dbReference type="SAM" id="Phobius"/>
    </source>
</evidence>
<evidence type="ECO:0000313" key="5">
    <source>
        <dbReference type="Proteomes" id="UP000193090"/>
    </source>
</evidence>
<dbReference type="InterPro" id="IPR003399">
    <property type="entry name" value="Mce/MlaD"/>
</dbReference>
<dbReference type="NCBIfam" id="TIGR00996">
    <property type="entry name" value="Mtu_fam_mce"/>
    <property type="match status" value="1"/>
</dbReference>
<dbReference type="InterPro" id="IPR052336">
    <property type="entry name" value="MlaD_Phospholipid_Transporter"/>
</dbReference>
<keyword evidence="1" id="KW-0472">Membrane</keyword>
<keyword evidence="5" id="KW-1185">Reference proteome</keyword>
<sequence>MVNRSGRLARPLESYNTIWLGVTGLVLIGVMLAAVVLFGNLNLGKTRYHAEFAQAAQIGKGNQVTVAGIQVGTVDGVRLAGDHVVVSFTVGNGVHVGETSRAAIKLTTILGARYLELRPSGSAELSDRTIRLANTDVPYDLQKTLAGATSTFEPLDAERVVESVKTMNRSLQGLPEALPEALANLESLSNIMADRRDQIGSLLTNADTLTAMLRNQKADLGTLVLQGRDLLSEITTRRQAVHRLFASATTLVDRAQTILGDEPEIRQLIDNLAEFTTMMTDHDALLRSILQVAPVTVRNLANMTGTGNALELNAPAGPFIDSWMCAISGRARQFNLVEYFKDCG</sequence>
<reference evidence="4 5" key="1">
    <citation type="submission" date="2016-01" db="EMBL/GenBank/DDBJ databases">
        <title>The new phylogeny of the genus Mycobacterium.</title>
        <authorList>
            <person name="Tarcisio F."/>
            <person name="Conor M."/>
            <person name="Antonella G."/>
            <person name="Elisabetta G."/>
            <person name="Giulia F.S."/>
            <person name="Sara T."/>
            <person name="Anna F."/>
            <person name="Clotilde B."/>
            <person name="Roberto B."/>
            <person name="Veronica D.S."/>
            <person name="Fabio R."/>
            <person name="Monica P."/>
            <person name="Olivier J."/>
            <person name="Enrico T."/>
            <person name="Nicola S."/>
        </authorList>
    </citation>
    <scope>NUCLEOTIDE SEQUENCE [LARGE SCALE GENOMIC DNA]</scope>
    <source>
        <strain evidence="4 5">DSM 44153</strain>
    </source>
</reference>
<evidence type="ECO:0000259" key="3">
    <source>
        <dbReference type="Pfam" id="PF11887"/>
    </source>
</evidence>
<feature type="transmembrane region" description="Helical" evidence="1">
    <location>
        <begin position="18"/>
        <end position="39"/>
    </location>
</feature>
<feature type="domain" description="Mammalian cell entry C-terminal" evidence="3">
    <location>
        <begin position="128"/>
        <end position="311"/>
    </location>
</feature>
<dbReference type="Pfam" id="PF02470">
    <property type="entry name" value="MlaD"/>
    <property type="match status" value="1"/>
</dbReference>
<keyword evidence="1" id="KW-0812">Transmembrane</keyword>
<dbReference type="PANTHER" id="PTHR33371:SF18">
    <property type="entry name" value="MCE-FAMILY PROTEIN MCE3C"/>
    <property type="match status" value="1"/>
</dbReference>
<dbReference type="GO" id="GO:0005576">
    <property type="term" value="C:extracellular region"/>
    <property type="evidence" value="ECO:0007669"/>
    <property type="project" value="TreeGrafter"/>
</dbReference>
<dbReference type="RefSeq" id="WP_085109182.1">
    <property type="nucleotide sequence ID" value="NZ_JACKSN010000030.1"/>
</dbReference>
<feature type="domain" description="Mce/MlaD" evidence="2">
    <location>
        <begin position="45"/>
        <end position="119"/>
    </location>
</feature>
<evidence type="ECO:0000313" key="4">
    <source>
        <dbReference type="EMBL" id="ORX07073.1"/>
    </source>
</evidence>
<evidence type="ECO:0000259" key="2">
    <source>
        <dbReference type="Pfam" id="PF02470"/>
    </source>
</evidence>
<dbReference type="Proteomes" id="UP000193090">
    <property type="component" value="Unassembled WGS sequence"/>
</dbReference>
<dbReference type="AlphaFoldDB" id="A0A1X2EN82"/>
<dbReference type="STRING" id="1798.AWC30_05660"/>
<protein>
    <submittedName>
        <fullName evidence="4">Mammalian cell entry protein</fullName>
    </submittedName>
</protein>
<accession>A0A1X2EN82</accession>
<organism evidence="4 5">
    <name type="scientific">Mycolicibacillus trivialis</name>
    <dbReference type="NCBI Taxonomy" id="1798"/>
    <lineage>
        <taxon>Bacteria</taxon>
        <taxon>Bacillati</taxon>
        <taxon>Actinomycetota</taxon>
        <taxon>Actinomycetes</taxon>
        <taxon>Mycobacteriales</taxon>
        <taxon>Mycobacteriaceae</taxon>
        <taxon>Mycolicibacillus</taxon>
    </lineage>
</organism>
<name>A0A1X2EN82_9MYCO</name>
<dbReference type="PANTHER" id="PTHR33371">
    <property type="entry name" value="INTERMEMBRANE PHOSPHOLIPID TRANSPORT SYSTEM BINDING PROTEIN MLAD-RELATED"/>
    <property type="match status" value="1"/>
</dbReference>
<comment type="caution">
    <text evidence="4">The sequence shown here is derived from an EMBL/GenBank/DDBJ whole genome shotgun (WGS) entry which is preliminary data.</text>
</comment>
<dbReference type="EMBL" id="LQPZ01000013">
    <property type="protein sequence ID" value="ORX07073.1"/>
    <property type="molecule type" value="Genomic_DNA"/>
</dbReference>
<dbReference type="InterPro" id="IPR024516">
    <property type="entry name" value="Mce_C"/>
</dbReference>
<dbReference type="Pfam" id="PF11887">
    <property type="entry name" value="Mce4_CUP1"/>
    <property type="match status" value="1"/>
</dbReference>
<dbReference type="InterPro" id="IPR005693">
    <property type="entry name" value="Mce"/>
</dbReference>